<keyword evidence="2" id="KW-1185">Reference proteome</keyword>
<proteinExistence type="predicted"/>
<dbReference type="EMBL" id="WOCA01000014">
    <property type="protein sequence ID" value="MUK89833.1"/>
    <property type="molecule type" value="Genomic_DNA"/>
</dbReference>
<name>A0A6N8FKD2_9BACI</name>
<gene>
    <name evidence="1" type="ORF">GMD78_15800</name>
</gene>
<comment type="caution">
    <text evidence="1">The sequence shown here is derived from an EMBL/GenBank/DDBJ whole genome shotgun (WGS) entry which is preliminary data.</text>
</comment>
<dbReference type="Proteomes" id="UP000469125">
    <property type="component" value="Unassembled WGS sequence"/>
</dbReference>
<protein>
    <submittedName>
        <fullName evidence="1">Uncharacterized protein</fullName>
    </submittedName>
</protein>
<evidence type="ECO:0000313" key="2">
    <source>
        <dbReference type="Proteomes" id="UP000469125"/>
    </source>
</evidence>
<accession>A0A6N8FKD2</accession>
<evidence type="ECO:0000313" key="1">
    <source>
        <dbReference type="EMBL" id="MUK89833.1"/>
    </source>
</evidence>
<organism evidence="1 2">
    <name type="scientific">Ornithinibacillus caprae</name>
    <dbReference type="NCBI Taxonomy" id="2678566"/>
    <lineage>
        <taxon>Bacteria</taxon>
        <taxon>Bacillati</taxon>
        <taxon>Bacillota</taxon>
        <taxon>Bacilli</taxon>
        <taxon>Bacillales</taxon>
        <taxon>Bacillaceae</taxon>
        <taxon>Ornithinibacillus</taxon>
    </lineage>
</organism>
<sequence length="48" mass="5779">MTLLLKYFDDSIGFDEWKSLTNPDVFQLQVKEQAITLKRIWCEDKRTN</sequence>
<dbReference type="AlphaFoldDB" id="A0A6N8FKD2"/>
<reference evidence="1 2" key="1">
    <citation type="submission" date="2019-11" db="EMBL/GenBank/DDBJ databases">
        <authorList>
            <person name="Li X."/>
        </authorList>
    </citation>
    <scope>NUCLEOTIDE SEQUENCE [LARGE SCALE GENOMIC DNA]</scope>
    <source>
        <strain evidence="1 2">L9</strain>
    </source>
</reference>